<dbReference type="Proteomes" id="UP000253729">
    <property type="component" value="Unassembled WGS sequence"/>
</dbReference>
<organism evidence="1 2">
    <name type="scientific">Aspergillus welwitschiae</name>
    <dbReference type="NCBI Taxonomy" id="1341132"/>
    <lineage>
        <taxon>Eukaryota</taxon>
        <taxon>Fungi</taxon>
        <taxon>Dikarya</taxon>
        <taxon>Ascomycota</taxon>
        <taxon>Pezizomycotina</taxon>
        <taxon>Eurotiomycetes</taxon>
        <taxon>Eurotiomycetidae</taxon>
        <taxon>Eurotiales</taxon>
        <taxon>Aspergillaceae</taxon>
        <taxon>Aspergillus</taxon>
        <taxon>Aspergillus subgen. Circumdati</taxon>
    </lineage>
</organism>
<reference evidence="1 2" key="1">
    <citation type="submission" date="2018-07" db="EMBL/GenBank/DDBJ databases">
        <title>The genomes of Aspergillus section Nigri reveals drivers in fungal speciation.</title>
        <authorList>
            <consortium name="DOE Joint Genome Institute"/>
            <person name="Vesth T.C."/>
            <person name="Nybo J."/>
            <person name="Theobald S."/>
            <person name="Brandl J."/>
            <person name="Frisvad J.C."/>
            <person name="Nielsen K.F."/>
            <person name="Lyhne E.K."/>
            <person name="Kogle M.E."/>
            <person name="Kuo A."/>
            <person name="Riley R."/>
            <person name="Clum A."/>
            <person name="Nolan M."/>
            <person name="Lipzen A."/>
            <person name="Salamov A."/>
            <person name="Henrissat B."/>
            <person name="Wiebenga A."/>
            <person name="De vries R.P."/>
            <person name="Grigoriev I.V."/>
            <person name="Mortensen U.H."/>
            <person name="Andersen M.R."/>
            <person name="Baker S.E."/>
        </authorList>
    </citation>
    <scope>NUCLEOTIDE SEQUENCE [LARGE SCALE GENOMIC DNA]</scope>
    <source>
        <strain evidence="1 2">CBS 139.54b</strain>
    </source>
</reference>
<dbReference type="AlphaFoldDB" id="A0A3F3PXW6"/>
<gene>
    <name evidence="1" type="ORF">BDQ94DRAFT_146611</name>
</gene>
<proteinExistence type="predicted"/>
<evidence type="ECO:0000313" key="1">
    <source>
        <dbReference type="EMBL" id="RDH31759.1"/>
    </source>
</evidence>
<dbReference type="RefSeq" id="XP_026624781.1">
    <property type="nucleotide sequence ID" value="XM_026766859.1"/>
</dbReference>
<name>A0A3F3PXW6_9EURO</name>
<accession>A0A3F3PXW6</accession>
<keyword evidence="2" id="KW-1185">Reference proteome</keyword>
<protein>
    <submittedName>
        <fullName evidence="1">Uncharacterized protein</fullName>
    </submittedName>
</protein>
<dbReference type="GeneID" id="38135215"/>
<dbReference type="EMBL" id="KZ852053">
    <property type="protein sequence ID" value="RDH31759.1"/>
    <property type="molecule type" value="Genomic_DNA"/>
</dbReference>
<sequence length="73" mass="7967">MCSVERVVAHPLAIQICPSNPHTDHIVNALFVLLLSCFRYIAGRHSSPYAGCEEWVDNWVGGSSGRPGLRSGM</sequence>
<evidence type="ECO:0000313" key="2">
    <source>
        <dbReference type="Proteomes" id="UP000253729"/>
    </source>
</evidence>